<comment type="caution">
    <text evidence="1">The sequence shown here is derived from an EMBL/GenBank/DDBJ whole genome shotgun (WGS) entry which is preliminary data.</text>
</comment>
<gene>
    <name evidence="1" type="ORF">JEM65_17290</name>
</gene>
<reference evidence="1 2" key="1">
    <citation type="submission" date="2020-09" db="EMBL/GenBank/DDBJ databases">
        <title>Draft genome of Gelidibacter salicanalis PAMC21136.</title>
        <authorList>
            <person name="Park H."/>
        </authorList>
    </citation>
    <scope>NUCLEOTIDE SEQUENCE [LARGE SCALE GENOMIC DNA]</scope>
    <source>
        <strain evidence="1 2">PAMC21136</strain>
    </source>
</reference>
<dbReference type="RefSeq" id="WP_199602368.1">
    <property type="nucleotide sequence ID" value="NZ_JAEHJZ010000046.1"/>
</dbReference>
<organism evidence="1 2">
    <name type="scientific">Gelidibacter salicanalis</name>
    <dbReference type="NCBI Taxonomy" id="291193"/>
    <lineage>
        <taxon>Bacteria</taxon>
        <taxon>Pseudomonadati</taxon>
        <taxon>Bacteroidota</taxon>
        <taxon>Flavobacteriia</taxon>
        <taxon>Flavobacteriales</taxon>
        <taxon>Flavobacteriaceae</taxon>
        <taxon>Gelidibacter</taxon>
    </lineage>
</organism>
<dbReference type="Proteomes" id="UP000662373">
    <property type="component" value="Unassembled WGS sequence"/>
</dbReference>
<name>A0A934NKU3_9FLAO</name>
<proteinExistence type="predicted"/>
<keyword evidence="2" id="KW-1185">Reference proteome</keyword>
<evidence type="ECO:0000313" key="2">
    <source>
        <dbReference type="Proteomes" id="UP000662373"/>
    </source>
</evidence>
<protein>
    <submittedName>
        <fullName evidence="1">Uncharacterized protein</fullName>
    </submittedName>
</protein>
<sequence>MNILSKTIILTLVAVNLSCKESPKNETTPLPTKIEDTTVSKIGEQCYLYAKNNDTIAVLWNENKTLVTGKIIFNFYEKDGSHGAFEGIMKGDTLYADYNFESEGTKSKREIIFLKKGNTLLQGYGDVEVDAHETTVFKKDAKITFDDQFPLTAVACDTLNF</sequence>
<dbReference type="EMBL" id="JAEHJZ010000046">
    <property type="protein sequence ID" value="MBJ7882392.1"/>
    <property type="molecule type" value="Genomic_DNA"/>
</dbReference>
<dbReference type="AlphaFoldDB" id="A0A934NKU3"/>
<evidence type="ECO:0000313" key="1">
    <source>
        <dbReference type="EMBL" id="MBJ7882392.1"/>
    </source>
</evidence>
<accession>A0A934NKU3</accession>